<dbReference type="Proteomes" id="UP001501371">
    <property type="component" value="Unassembled WGS sequence"/>
</dbReference>
<accession>A0ABN1UM85</accession>
<name>A0ABN1UM85_9ACTN</name>
<evidence type="ECO:0000313" key="3">
    <source>
        <dbReference type="Proteomes" id="UP001501371"/>
    </source>
</evidence>
<evidence type="ECO:0000313" key="2">
    <source>
        <dbReference type="EMBL" id="GAA1158723.1"/>
    </source>
</evidence>
<organism evidence="2 3">
    <name type="scientific">Streptomyces hebeiensis</name>
    <dbReference type="NCBI Taxonomy" id="229486"/>
    <lineage>
        <taxon>Bacteria</taxon>
        <taxon>Bacillati</taxon>
        <taxon>Actinomycetota</taxon>
        <taxon>Actinomycetes</taxon>
        <taxon>Kitasatosporales</taxon>
        <taxon>Streptomycetaceae</taxon>
        <taxon>Streptomyces</taxon>
    </lineage>
</organism>
<keyword evidence="3" id="KW-1185">Reference proteome</keyword>
<gene>
    <name evidence="2" type="ORF">GCM10009654_13580</name>
</gene>
<protein>
    <submittedName>
        <fullName evidence="2">Uncharacterized protein</fullName>
    </submittedName>
</protein>
<reference evidence="2 3" key="1">
    <citation type="journal article" date="2019" name="Int. J. Syst. Evol. Microbiol.">
        <title>The Global Catalogue of Microorganisms (GCM) 10K type strain sequencing project: providing services to taxonomists for standard genome sequencing and annotation.</title>
        <authorList>
            <consortium name="The Broad Institute Genomics Platform"/>
            <consortium name="The Broad Institute Genome Sequencing Center for Infectious Disease"/>
            <person name="Wu L."/>
            <person name="Ma J."/>
        </authorList>
    </citation>
    <scope>NUCLEOTIDE SEQUENCE [LARGE SCALE GENOMIC DNA]</scope>
    <source>
        <strain evidence="2 3">JCM 12696</strain>
    </source>
</reference>
<feature type="region of interest" description="Disordered" evidence="1">
    <location>
        <begin position="1"/>
        <end position="31"/>
    </location>
</feature>
<comment type="caution">
    <text evidence="2">The sequence shown here is derived from an EMBL/GenBank/DDBJ whole genome shotgun (WGS) entry which is preliminary data.</text>
</comment>
<proteinExistence type="predicted"/>
<evidence type="ECO:0000256" key="1">
    <source>
        <dbReference type="SAM" id="MobiDB-lite"/>
    </source>
</evidence>
<dbReference type="EMBL" id="BAAAKV010000009">
    <property type="protein sequence ID" value="GAA1158723.1"/>
    <property type="molecule type" value="Genomic_DNA"/>
</dbReference>
<sequence>MAAAVLGERGDQRLLPSFGDPHQPQKAVDDRPADHAMFREGFHAGDRPKGRQVVTIPSMDVAGLLTNHPPFYFRPTFVPPPTRVCFDDGGRE</sequence>